<gene>
    <name evidence="1" type="ORF">S01H1_24317</name>
</gene>
<evidence type="ECO:0000313" key="1">
    <source>
        <dbReference type="EMBL" id="GAF93115.1"/>
    </source>
</evidence>
<sequence length="29" mass="3382">PCSNVTDEWVADRRERAFRCALESVYHGN</sequence>
<protein>
    <submittedName>
        <fullName evidence="1">Uncharacterized protein</fullName>
    </submittedName>
</protein>
<accession>X0UXD7</accession>
<proteinExistence type="predicted"/>
<comment type="caution">
    <text evidence="1">The sequence shown here is derived from an EMBL/GenBank/DDBJ whole genome shotgun (WGS) entry which is preliminary data.</text>
</comment>
<organism evidence="1">
    <name type="scientific">marine sediment metagenome</name>
    <dbReference type="NCBI Taxonomy" id="412755"/>
    <lineage>
        <taxon>unclassified sequences</taxon>
        <taxon>metagenomes</taxon>
        <taxon>ecological metagenomes</taxon>
    </lineage>
</organism>
<reference evidence="1" key="1">
    <citation type="journal article" date="2014" name="Front. Microbiol.">
        <title>High frequency of phylogenetically diverse reductive dehalogenase-homologous genes in deep subseafloor sedimentary metagenomes.</title>
        <authorList>
            <person name="Kawai M."/>
            <person name="Futagami T."/>
            <person name="Toyoda A."/>
            <person name="Takaki Y."/>
            <person name="Nishi S."/>
            <person name="Hori S."/>
            <person name="Arai W."/>
            <person name="Tsubouchi T."/>
            <person name="Morono Y."/>
            <person name="Uchiyama I."/>
            <person name="Ito T."/>
            <person name="Fujiyama A."/>
            <person name="Inagaki F."/>
            <person name="Takami H."/>
        </authorList>
    </citation>
    <scope>NUCLEOTIDE SEQUENCE</scope>
    <source>
        <strain evidence="1">Expedition CK06-06</strain>
    </source>
</reference>
<dbReference type="EMBL" id="BARS01014411">
    <property type="protein sequence ID" value="GAF93115.1"/>
    <property type="molecule type" value="Genomic_DNA"/>
</dbReference>
<name>X0UXD7_9ZZZZ</name>
<dbReference type="AlphaFoldDB" id="X0UXD7"/>
<feature type="non-terminal residue" evidence="1">
    <location>
        <position position="1"/>
    </location>
</feature>